<proteinExistence type="predicted"/>
<comment type="caution">
    <text evidence="4">The sequence shown here is derived from an EMBL/GenBank/DDBJ whole genome shotgun (WGS) entry which is preliminary data.</text>
</comment>
<keyword evidence="2" id="KW-0378">Hydrolase</keyword>
<dbReference type="Proteomes" id="UP000478417">
    <property type="component" value="Unassembled WGS sequence"/>
</dbReference>
<dbReference type="PANTHER" id="PTHR43046">
    <property type="entry name" value="GDP-MANNOSE MANNOSYL HYDROLASE"/>
    <property type="match status" value="1"/>
</dbReference>
<protein>
    <submittedName>
        <fullName evidence="4">NUDIX domain-containing protein</fullName>
    </submittedName>
</protein>
<feature type="domain" description="Nudix hydrolase" evidence="3">
    <location>
        <begin position="6"/>
        <end position="144"/>
    </location>
</feature>
<dbReference type="PANTHER" id="PTHR43046:SF14">
    <property type="entry name" value="MUTT_NUDIX FAMILY PROTEIN"/>
    <property type="match status" value="1"/>
</dbReference>
<dbReference type="PROSITE" id="PS51462">
    <property type="entry name" value="NUDIX"/>
    <property type="match status" value="1"/>
</dbReference>
<dbReference type="InterPro" id="IPR015797">
    <property type="entry name" value="NUDIX_hydrolase-like_dom_sf"/>
</dbReference>
<evidence type="ECO:0000313" key="5">
    <source>
        <dbReference type="Proteomes" id="UP000478417"/>
    </source>
</evidence>
<dbReference type="Pfam" id="PF00293">
    <property type="entry name" value="NUDIX"/>
    <property type="match status" value="1"/>
</dbReference>
<evidence type="ECO:0000256" key="2">
    <source>
        <dbReference type="ARBA" id="ARBA00022801"/>
    </source>
</evidence>
<dbReference type="EMBL" id="JAAGNX010000002">
    <property type="protein sequence ID" value="NDV62287.1"/>
    <property type="molecule type" value="Genomic_DNA"/>
</dbReference>
<dbReference type="AlphaFoldDB" id="A0A6B2M2I2"/>
<accession>A0A6B2M2I2</accession>
<dbReference type="RefSeq" id="WP_163964049.1">
    <property type="nucleotide sequence ID" value="NZ_JAAGNX010000002.1"/>
</dbReference>
<dbReference type="InterPro" id="IPR020476">
    <property type="entry name" value="Nudix_hydrolase"/>
</dbReference>
<evidence type="ECO:0000256" key="1">
    <source>
        <dbReference type="ARBA" id="ARBA00001946"/>
    </source>
</evidence>
<keyword evidence="5" id="KW-1185">Reference proteome</keyword>
<comment type="cofactor">
    <cofactor evidence="1">
        <name>Mg(2+)</name>
        <dbReference type="ChEBI" id="CHEBI:18420"/>
    </cofactor>
</comment>
<evidence type="ECO:0000313" key="4">
    <source>
        <dbReference type="EMBL" id="NDV62287.1"/>
    </source>
</evidence>
<dbReference type="GO" id="GO:0016787">
    <property type="term" value="F:hydrolase activity"/>
    <property type="evidence" value="ECO:0007669"/>
    <property type="project" value="UniProtKB-KW"/>
</dbReference>
<gene>
    <name evidence="4" type="ORF">G0Q06_07495</name>
</gene>
<dbReference type="PRINTS" id="PR00502">
    <property type="entry name" value="NUDIXFAMILY"/>
</dbReference>
<sequence>MPNHRHIRSAARAVVICDGSLLATKMRDSRGVYYILPGGGQQHGETLEEAVKRECLEEVGLKVKVVRMLYVREYIGKNHDFSKRHKAFHQLEHVFLCEVEDPSKACPGHETDNYQVGVSWLSIEALQNIRFYPEAIKEYFRSGKPEFPDTYLGDCN</sequence>
<organism evidence="4 5">
    <name type="scientific">Oceanipulchritudo coccoides</name>
    <dbReference type="NCBI Taxonomy" id="2706888"/>
    <lineage>
        <taxon>Bacteria</taxon>
        <taxon>Pseudomonadati</taxon>
        <taxon>Verrucomicrobiota</taxon>
        <taxon>Opitutia</taxon>
        <taxon>Puniceicoccales</taxon>
        <taxon>Oceanipulchritudinaceae</taxon>
        <taxon>Oceanipulchritudo</taxon>
    </lineage>
</organism>
<evidence type="ECO:0000259" key="3">
    <source>
        <dbReference type="PROSITE" id="PS51462"/>
    </source>
</evidence>
<reference evidence="4 5" key="1">
    <citation type="submission" date="2020-02" db="EMBL/GenBank/DDBJ databases">
        <title>Albibacoteraceae fam. nov., the first described family within the subdivision 4 Verrucomicrobia.</title>
        <authorList>
            <person name="Xi F."/>
        </authorList>
    </citation>
    <scope>NUCLEOTIDE SEQUENCE [LARGE SCALE GENOMIC DNA]</scope>
    <source>
        <strain evidence="4 5">CK1056</strain>
    </source>
</reference>
<dbReference type="Gene3D" id="3.90.79.10">
    <property type="entry name" value="Nucleoside Triphosphate Pyrophosphohydrolase"/>
    <property type="match status" value="1"/>
</dbReference>
<dbReference type="CDD" id="cd18880">
    <property type="entry name" value="NUDIX_ADPRase"/>
    <property type="match status" value="1"/>
</dbReference>
<dbReference type="SUPFAM" id="SSF55811">
    <property type="entry name" value="Nudix"/>
    <property type="match status" value="1"/>
</dbReference>
<name>A0A6B2M2I2_9BACT</name>
<dbReference type="InterPro" id="IPR000086">
    <property type="entry name" value="NUDIX_hydrolase_dom"/>
</dbReference>